<dbReference type="AlphaFoldDB" id="A0A392RDU7"/>
<evidence type="ECO:0000313" key="2">
    <source>
        <dbReference type="Proteomes" id="UP000265520"/>
    </source>
</evidence>
<keyword evidence="2" id="KW-1185">Reference proteome</keyword>
<comment type="caution">
    <text evidence="1">The sequence shown here is derived from an EMBL/GenBank/DDBJ whole genome shotgun (WGS) entry which is preliminary data.</text>
</comment>
<proteinExistence type="predicted"/>
<dbReference type="EMBL" id="LXQA010209375">
    <property type="protein sequence ID" value="MCI34006.1"/>
    <property type="molecule type" value="Genomic_DNA"/>
</dbReference>
<organism evidence="1 2">
    <name type="scientific">Trifolium medium</name>
    <dbReference type="NCBI Taxonomy" id="97028"/>
    <lineage>
        <taxon>Eukaryota</taxon>
        <taxon>Viridiplantae</taxon>
        <taxon>Streptophyta</taxon>
        <taxon>Embryophyta</taxon>
        <taxon>Tracheophyta</taxon>
        <taxon>Spermatophyta</taxon>
        <taxon>Magnoliopsida</taxon>
        <taxon>eudicotyledons</taxon>
        <taxon>Gunneridae</taxon>
        <taxon>Pentapetalae</taxon>
        <taxon>rosids</taxon>
        <taxon>fabids</taxon>
        <taxon>Fabales</taxon>
        <taxon>Fabaceae</taxon>
        <taxon>Papilionoideae</taxon>
        <taxon>50 kb inversion clade</taxon>
        <taxon>NPAAA clade</taxon>
        <taxon>Hologalegina</taxon>
        <taxon>IRL clade</taxon>
        <taxon>Trifolieae</taxon>
        <taxon>Trifolium</taxon>
    </lineage>
</organism>
<sequence>DELKSIVELSIIKKKKREVRSWQPSPAQKI</sequence>
<feature type="non-terminal residue" evidence="1">
    <location>
        <position position="1"/>
    </location>
</feature>
<dbReference type="Proteomes" id="UP000265520">
    <property type="component" value="Unassembled WGS sequence"/>
</dbReference>
<name>A0A392RDU7_9FABA</name>
<reference evidence="1 2" key="1">
    <citation type="journal article" date="2018" name="Front. Plant Sci.">
        <title>Red Clover (Trifolium pratense) and Zigzag Clover (T. medium) - A Picture of Genomic Similarities and Differences.</title>
        <authorList>
            <person name="Dluhosova J."/>
            <person name="Istvanek J."/>
            <person name="Nedelnik J."/>
            <person name="Repkova J."/>
        </authorList>
    </citation>
    <scope>NUCLEOTIDE SEQUENCE [LARGE SCALE GENOMIC DNA]</scope>
    <source>
        <strain evidence="2">cv. 10/8</strain>
        <tissue evidence="1">Leaf</tissue>
    </source>
</reference>
<evidence type="ECO:0000313" key="1">
    <source>
        <dbReference type="EMBL" id="MCI34006.1"/>
    </source>
</evidence>
<protein>
    <submittedName>
        <fullName evidence="1">Uncharacterized protein</fullName>
    </submittedName>
</protein>
<accession>A0A392RDU7</accession>